<evidence type="ECO:0000313" key="3">
    <source>
        <dbReference type="EMBL" id="CAH9114484.1"/>
    </source>
</evidence>
<keyword evidence="4" id="KW-1185">Reference proteome</keyword>
<feature type="region of interest" description="Disordered" evidence="2">
    <location>
        <begin position="117"/>
        <end position="140"/>
    </location>
</feature>
<evidence type="ECO:0000256" key="1">
    <source>
        <dbReference type="SAM" id="Coils"/>
    </source>
</evidence>
<evidence type="ECO:0008006" key="5">
    <source>
        <dbReference type="Google" id="ProtNLM"/>
    </source>
</evidence>
<dbReference type="EMBL" id="CAMAPE010000065">
    <property type="protein sequence ID" value="CAH9114484.1"/>
    <property type="molecule type" value="Genomic_DNA"/>
</dbReference>
<dbReference type="GO" id="GO:0008270">
    <property type="term" value="F:zinc ion binding"/>
    <property type="evidence" value="ECO:0007669"/>
    <property type="project" value="InterPro"/>
</dbReference>
<feature type="region of interest" description="Disordered" evidence="2">
    <location>
        <begin position="159"/>
        <end position="206"/>
    </location>
</feature>
<feature type="coiled-coil region" evidence="1">
    <location>
        <begin position="262"/>
        <end position="314"/>
    </location>
</feature>
<reference evidence="3" key="1">
    <citation type="submission" date="2022-07" db="EMBL/GenBank/DDBJ databases">
        <authorList>
            <person name="Macas J."/>
            <person name="Novak P."/>
            <person name="Neumann P."/>
        </authorList>
    </citation>
    <scope>NUCLEOTIDE SEQUENCE</scope>
</reference>
<keyword evidence="1" id="KW-0175">Coiled coil</keyword>
<organism evidence="3 4">
    <name type="scientific">Cuscuta europaea</name>
    <name type="common">European dodder</name>
    <dbReference type="NCBI Taxonomy" id="41803"/>
    <lineage>
        <taxon>Eukaryota</taxon>
        <taxon>Viridiplantae</taxon>
        <taxon>Streptophyta</taxon>
        <taxon>Embryophyta</taxon>
        <taxon>Tracheophyta</taxon>
        <taxon>Spermatophyta</taxon>
        <taxon>Magnoliopsida</taxon>
        <taxon>eudicotyledons</taxon>
        <taxon>Gunneridae</taxon>
        <taxon>Pentapetalae</taxon>
        <taxon>asterids</taxon>
        <taxon>lamiids</taxon>
        <taxon>Solanales</taxon>
        <taxon>Convolvulaceae</taxon>
        <taxon>Cuscuteae</taxon>
        <taxon>Cuscuta</taxon>
        <taxon>Cuscuta subgen. Cuscuta</taxon>
    </lineage>
</organism>
<accession>A0A9P0ZU89</accession>
<dbReference type="AlphaFoldDB" id="A0A9P0ZU89"/>
<dbReference type="GO" id="GO:0003676">
    <property type="term" value="F:nucleic acid binding"/>
    <property type="evidence" value="ECO:0007669"/>
    <property type="project" value="InterPro"/>
</dbReference>
<dbReference type="SUPFAM" id="SSF57756">
    <property type="entry name" value="Retrovirus zinc finger-like domains"/>
    <property type="match status" value="1"/>
</dbReference>
<sequence length="349" mass="39996">MYARLLTLTIEISELGKDLSPKETNLKVLRGLPSPWKMKVTAMRDSKDLRTYSTEKLISDLKSYEFEMSEEEKEEVEDRTTTALTASTSQVNNFYPSTLLTDEYMAVFARKFRKFMKPKDGRSPSSSRKPHQKTKSSESSGELLCYNCRQPGQFKANCPHPIFSKRQGQEGEKKYEHRRRKALITEQPEKDPLSETESSSESESDETFCCLDTETEDLCLMGQSDDEVSSTSASSFASVGKAFDSESMSEFWEEFQAIQTTYSSVKEENSKLKVEIVDLRKKVETKINLLNKERDQLEAENVSLLKRVRKIESIEIKYNTYQKAQYSMERLLLGQQIGIGFGLSYVSTE</sequence>
<comment type="caution">
    <text evidence="3">The sequence shown here is derived from an EMBL/GenBank/DDBJ whole genome shotgun (WGS) entry which is preliminary data.</text>
</comment>
<gene>
    <name evidence="3" type="ORF">CEURO_LOCUS20386</name>
</gene>
<dbReference type="OrthoDB" id="1987858at2759"/>
<proteinExistence type="predicted"/>
<protein>
    <recommendedName>
        <fullName evidence="5">CCHC-type domain-containing protein</fullName>
    </recommendedName>
</protein>
<evidence type="ECO:0000313" key="4">
    <source>
        <dbReference type="Proteomes" id="UP001152484"/>
    </source>
</evidence>
<name>A0A9P0ZU89_CUSEU</name>
<dbReference type="InterPro" id="IPR036875">
    <property type="entry name" value="Znf_CCHC_sf"/>
</dbReference>
<dbReference type="Proteomes" id="UP001152484">
    <property type="component" value="Unassembled WGS sequence"/>
</dbReference>
<evidence type="ECO:0000256" key="2">
    <source>
        <dbReference type="SAM" id="MobiDB-lite"/>
    </source>
</evidence>